<dbReference type="PANTHER" id="PTHR30506">
    <property type="entry name" value="INNER MEMBRANE PROTEIN"/>
    <property type="match status" value="1"/>
</dbReference>
<dbReference type="InterPro" id="IPR005115">
    <property type="entry name" value="Gly_transporter"/>
</dbReference>
<dbReference type="RefSeq" id="WP_067320263.1">
    <property type="nucleotide sequence ID" value="NZ_CBCRWS010000003.1"/>
</dbReference>
<evidence type="ECO:0000256" key="7">
    <source>
        <dbReference type="SAM" id="Phobius"/>
    </source>
</evidence>
<evidence type="ECO:0000259" key="8">
    <source>
        <dbReference type="Pfam" id="PF03458"/>
    </source>
</evidence>
<evidence type="ECO:0000256" key="3">
    <source>
        <dbReference type="ARBA" id="ARBA00022475"/>
    </source>
</evidence>
<keyword evidence="5 7" id="KW-1133">Transmembrane helix</keyword>
<dbReference type="Pfam" id="PF03458">
    <property type="entry name" value="Gly_transporter"/>
    <property type="match status" value="2"/>
</dbReference>
<feature type="domain" description="Glycine transporter" evidence="8">
    <location>
        <begin position="19"/>
        <end position="89"/>
    </location>
</feature>
<feature type="transmembrane region" description="Helical" evidence="7">
    <location>
        <begin position="137"/>
        <end position="158"/>
    </location>
</feature>
<evidence type="ECO:0000256" key="4">
    <source>
        <dbReference type="ARBA" id="ARBA00022692"/>
    </source>
</evidence>
<feature type="transmembrane region" description="Helical" evidence="7">
    <location>
        <begin position="193"/>
        <end position="211"/>
    </location>
</feature>
<dbReference type="AlphaFoldDB" id="A0A7Z0TBK1"/>
<evidence type="ECO:0000313" key="10">
    <source>
        <dbReference type="Proteomes" id="UP000526184"/>
    </source>
</evidence>
<evidence type="ECO:0000256" key="2">
    <source>
        <dbReference type="ARBA" id="ARBA00008193"/>
    </source>
</evidence>
<reference evidence="9 10" key="1">
    <citation type="submission" date="2020-05" db="EMBL/GenBank/DDBJ databases">
        <title>Streptobacillus felis strain LHL191014123.</title>
        <authorList>
            <person name="Fawzy A."/>
            <person name="Rau J."/>
            <person name="Risse K."/>
            <person name="Schauerte N."/>
            <person name="Geiger C."/>
            <person name="Blom J."/>
            <person name="Imirzalioglu C."/>
            <person name="Falgenhauer J."/>
            <person name="Bach A."/>
            <person name="Herden C."/>
            <person name="Eisenberg T."/>
        </authorList>
    </citation>
    <scope>NUCLEOTIDE SEQUENCE [LARGE SCALE GENOMIC DNA]</scope>
    <source>
        <strain evidence="9 10">LHL191014123</strain>
    </source>
</reference>
<evidence type="ECO:0000256" key="5">
    <source>
        <dbReference type="ARBA" id="ARBA00022989"/>
    </source>
</evidence>
<sequence>MIIFQLNSDSMDFNTFFYLANFVGIISFALSGVFKGIKHDHDLYGVTFLAIVTSVGGGVMRDVILNKIPSALINPHDIYLAIATALITYIPYFIFKPKFDENVVKTAIMFVLVFDAVGLSLFVSIGANIALQNNLNTIGIIIMSTITSVGGGIIRDLLANETPFILKEDIYAILCVIAGFLYKYMIVDLKISEIKTTIIIFFVVLIIRLIVINKKLSLPK</sequence>
<evidence type="ECO:0000256" key="1">
    <source>
        <dbReference type="ARBA" id="ARBA00004651"/>
    </source>
</evidence>
<comment type="caution">
    <text evidence="9">The sequence shown here is derived from an EMBL/GenBank/DDBJ whole genome shotgun (WGS) entry which is preliminary data.</text>
</comment>
<keyword evidence="4 7" id="KW-0812">Transmembrane</keyword>
<evidence type="ECO:0000313" key="9">
    <source>
        <dbReference type="EMBL" id="NYV27443.1"/>
    </source>
</evidence>
<gene>
    <name evidence="9" type="ORF">HP397_01195</name>
</gene>
<accession>A0A7Z0TBK1</accession>
<feature type="domain" description="Glycine transporter" evidence="8">
    <location>
        <begin position="113"/>
        <end position="183"/>
    </location>
</feature>
<name>A0A7Z0TBK1_9FUSO</name>
<keyword evidence="3" id="KW-1003">Cell membrane</keyword>
<comment type="similarity">
    <text evidence="2">Belongs to the UPF0126 family.</text>
</comment>
<keyword evidence="10" id="KW-1185">Reference proteome</keyword>
<organism evidence="9 10">
    <name type="scientific">Streptobacillus felis</name>
    <dbReference type="NCBI Taxonomy" id="1384509"/>
    <lineage>
        <taxon>Bacteria</taxon>
        <taxon>Fusobacteriati</taxon>
        <taxon>Fusobacteriota</taxon>
        <taxon>Fusobacteriia</taxon>
        <taxon>Fusobacteriales</taxon>
        <taxon>Leptotrichiaceae</taxon>
        <taxon>Streptobacillus</taxon>
    </lineage>
</organism>
<dbReference type="OrthoDB" id="9791874at2"/>
<keyword evidence="6 7" id="KW-0472">Membrane</keyword>
<feature type="transmembrane region" description="Helical" evidence="7">
    <location>
        <begin position="170"/>
        <end position="187"/>
    </location>
</feature>
<dbReference type="Proteomes" id="UP000526184">
    <property type="component" value="Unassembled WGS sequence"/>
</dbReference>
<feature type="transmembrane region" description="Helical" evidence="7">
    <location>
        <begin position="107"/>
        <end position="131"/>
    </location>
</feature>
<protein>
    <submittedName>
        <fullName evidence="9">Trimeric intracellular cation channel family protein</fullName>
    </submittedName>
</protein>
<proteinExistence type="inferred from homology"/>
<evidence type="ECO:0000256" key="6">
    <source>
        <dbReference type="ARBA" id="ARBA00023136"/>
    </source>
</evidence>
<feature type="transmembrane region" description="Helical" evidence="7">
    <location>
        <begin position="46"/>
        <end position="66"/>
    </location>
</feature>
<dbReference type="PANTHER" id="PTHR30506:SF3">
    <property type="entry name" value="UPF0126 INNER MEMBRANE PROTEIN YADS-RELATED"/>
    <property type="match status" value="1"/>
</dbReference>
<dbReference type="GO" id="GO:0005886">
    <property type="term" value="C:plasma membrane"/>
    <property type="evidence" value="ECO:0007669"/>
    <property type="project" value="UniProtKB-SubCell"/>
</dbReference>
<feature type="transmembrane region" description="Helical" evidence="7">
    <location>
        <begin position="16"/>
        <end position="34"/>
    </location>
</feature>
<feature type="transmembrane region" description="Helical" evidence="7">
    <location>
        <begin position="78"/>
        <end position="95"/>
    </location>
</feature>
<dbReference type="EMBL" id="JABMKT010000003">
    <property type="protein sequence ID" value="NYV27443.1"/>
    <property type="molecule type" value="Genomic_DNA"/>
</dbReference>
<comment type="subcellular location">
    <subcellularLocation>
        <location evidence="1">Cell membrane</location>
        <topology evidence="1">Multi-pass membrane protein</topology>
    </subcellularLocation>
</comment>